<evidence type="ECO:0000256" key="3">
    <source>
        <dbReference type="ARBA" id="ARBA00022692"/>
    </source>
</evidence>
<keyword evidence="3 7" id="KW-0812">Transmembrane</keyword>
<keyword evidence="4 7" id="KW-1133">Transmembrane helix</keyword>
<feature type="region of interest" description="Disordered" evidence="6">
    <location>
        <begin position="1"/>
        <end position="90"/>
    </location>
</feature>
<sequence length="454" mass="47383">MNAASTPSPRTASASTENAAAPPNPDATETYNVAPQPESDHATPAESGDAAPGPDAGHTPARAYSGSAPPQPGPEPDHPVPHGDSNSIVPQPVQADTAIEELPRPTDITLHSMAPPETGVVARQSKTGAAWRWARAVRGNRYVPVLATAVLFAIMYAVGVARYPAFGYPQVFVNLFIDNAFLLVLAVGMTFVILTGGIDLSVGAVLALTTVVSAWLVTQHGWPAAVVMPSMLAGGTLFGAGMGAVIQYFEIQPFIVTLAGMFLARGLAYVISTDSTTITDGTYTRLAQQRIHLGSEVFLSIGMLVALAVVAVAFVVLHYTRLGRTVYALGGNEQSALMMGLPVARTKVTVYAISGFCSALGGILFTLYTLSGWSLHAVGMELDAIASVVIGGTLLTGGSGFVLGTVLGVLTLGVIQTIISFQGTLSSWWTRIVIGALLLVFILLQRLLSGSRTR</sequence>
<keyword evidence="2" id="KW-1003">Cell membrane</keyword>
<dbReference type="Pfam" id="PF02653">
    <property type="entry name" value="BPD_transp_2"/>
    <property type="match status" value="1"/>
</dbReference>
<evidence type="ECO:0000313" key="8">
    <source>
        <dbReference type="EMBL" id="MQY25479.1"/>
    </source>
</evidence>
<dbReference type="PANTHER" id="PTHR32196:SF63">
    <property type="entry name" value="INNER MEMBRANE ABC TRANSPORTER PERMEASE PROTEIN YJFF"/>
    <property type="match status" value="1"/>
</dbReference>
<feature type="transmembrane region" description="Helical" evidence="7">
    <location>
        <begin position="224"/>
        <end position="246"/>
    </location>
</feature>
<evidence type="ECO:0000256" key="7">
    <source>
        <dbReference type="SAM" id="Phobius"/>
    </source>
</evidence>
<feature type="transmembrane region" description="Helical" evidence="7">
    <location>
        <begin position="291"/>
        <end position="317"/>
    </location>
</feature>
<feature type="transmembrane region" description="Helical" evidence="7">
    <location>
        <begin position="253"/>
        <end position="271"/>
    </location>
</feature>
<gene>
    <name evidence="8" type="ORF">NRB56_10360</name>
</gene>
<evidence type="ECO:0000256" key="2">
    <source>
        <dbReference type="ARBA" id="ARBA00022475"/>
    </source>
</evidence>
<evidence type="ECO:0000256" key="6">
    <source>
        <dbReference type="SAM" id="MobiDB-lite"/>
    </source>
</evidence>
<feature type="compositionally biased region" description="Low complexity" evidence="6">
    <location>
        <begin position="1"/>
        <end position="16"/>
    </location>
</feature>
<dbReference type="CDD" id="cd06579">
    <property type="entry name" value="TM_PBP1_transp_AraH_like"/>
    <property type="match status" value="1"/>
</dbReference>
<dbReference type="AlphaFoldDB" id="A0A7K0DIE7"/>
<feature type="transmembrane region" description="Helical" evidence="7">
    <location>
        <begin position="428"/>
        <end position="448"/>
    </location>
</feature>
<accession>A0A7K0DIE7</accession>
<keyword evidence="5 7" id="KW-0472">Membrane</keyword>
<feature type="transmembrane region" description="Helical" evidence="7">
    <location>
        <begin position="200"/>
        <end position="218"/>
    </location>
</feature>
<dbReference type="NCBIfam" id="NF008630">
    <property type="entry name" value="PRK11618.1"/>
    <property type="match status" value="1"/>
</dbReference>
<evidence type="ECO:0000256" key="4">
    <source>
        <dbReference type="ARBA" id="ARBA00022989"/>
    </source>
</evidence>
<dbReference type="GO" id="GO:0022857">
    <property type="term" value="F:transmembrane transporter activity"/>
    <property type="evidence" value="ECO:0007669"/>
    <property type="project" value="InterPro"/>
</dbReference>
<evidence type="ECO:0000313" key="9">
    <source>
        <dbReference type="Proteomes" id="UP000431401"/>
    </source>
</evidence>
<keyword evidence="9" id="KW-1185">Reference proteome</keyword>
<comment type="caution">
    <text evidence="8">The sequence shown here is derived from an EMBL/GenBank/DDBJ whole genome shotgun (WGS) entry which is preliminary data.</text>
</comment>
<protein>
    <recommendedName>
        <fullName evidence="10">Sugar ABC transporter permease YjfF</fullName>
    </recommendedName>
</protein>
<dbReference type="InterPro" id="IPR001851">
    <property type="entry name" value="ABC_transp_permease"/>
</dbReference>
<dbReference type="EMBL" id="WEGI01000002">
    <property type="protein sequence ID" value="MQY25479.1"/>
    <property type="molecule type" value="Genomic_DNA"/>
</dbReference>
<feature type="transmembrane region" description="Helical" evidence="7">
    <location>
        <begin position="171"/>
        <end position="193"/>
    </location>
</feature>
<dbReference type="RefSeq" id="WP_227837186.1">
    <property type="nucleotide sequence ID" value="NZ_WEGI01000002.1"/>
</dbReference>
<evidence type="ECO:0008006" key="10">
    <source>
        <dbReference type="Google" id="ProtNLM"/>
    </source>
</evidence>
<evidence type="ECO:0000256" key="1">
    <source>
        <dbReference type="ARBA" id="ARBA00004651"/>
    </source>
</evidence>
<organism evidence="8 9">
    <name type="scientific">Nocardia aurantia</name>
    <dbReference type="NCBI Taxonomy" id="2585199"/>
    <lineage>
        <taxon>Bacteria</taxon>
        <taxon>Bacillati</taxon>
        <taxon>Actinomycetota</taxon>
        <taxon>Actinomycetes</taxon>
        <taxon>Mycobacteriales</taxon>
        <taxon>Nocardiaceae</taxon>
        <taxon>Nocardia</taxon>
    </lineage>
</organism>
<feature type="transmembrane region" description="Helical" evidence="7">
    <location>
        <begin position="142"/>
        <end position="165"/>
    </location>
</feature>
<dbReference type="GO" id="GO:0005886">
    <property type="term" value="C:plasma membrane"/>
    <property type="evidence" value="ECO:0007669"/>
    <property type="project" value="UniProtKB-SubCell"/>
</dbReference>
<name>A0A7K0DIE7_9NOCA</name>
<reference evidence="8 9" key="1">
    <citation type="submission" date="2019-10" db="EMBL/GenBank/DDBJ databases">
        <title>Nocardia macrotermitis sp. nov. and Nocardia aurantia sp. nov., isolated from the gut of fungus growing-termite Macrotermes natalensis.</title>
        <authorList>
            <person name="Benndorf R."/>
            <person name="Schwitalla J."/>
            <person name="Martin K."/>
            <person name="De Beer W."/>
            <person name="Kaster A.-K."/>
            <person name="Vollmers J."/>
            <person name="Poulsen M."/>
            <person name="Beemelmanns C."/>
        </authorList>
    </citation>
    <scope>NUCLEOTIDE SEQUENCE [LARGE SCALE GENOMIC DNA]</scope>
    <source>
        <strain evidence="8 9">RB56</strain>
    </source>
</reference>
<dbReference type="Proteomes" id="UP000431401">
    <property type="component" value="Unassembled WGS sequence"/>
</dbReference>
<comment type="subcellular location">
    <subcellularLocation>
        <location evidence="1">Cell membrane</location>
        <topology evidence="1">Multi-pass membrane protein</topology>
    </subcellularLocation>
</comment>
<dbReference type="PANTHER" id="PTHR32196">
    <property type="entry name" value="ABC TRANSPORTER PERMEASE PROTEIN YPHD-RELATED-RELATED"/>
    <property type="match status" value="1"/>
</dbReference>
<evidence type="ECO:0000256" key="5">
    <source>
        <dbReference type="ARBA" id="ARBA00023136"/>
    </source>
</evidence>
<feature type="transmembrane region" description="Helical" evidence="7">
    <location>
        <begin position="348"/>
        <end position="367"/>
    </location>
</feature>
<proteinExistence type="predicted"/>